<dbReference type="InterPro" id="IPR000843">
    <property type="entry name" value="HTH_LacI"/>
</dbReference>
<proteinExistence type="predicted"/>
<dbReference type="AlphaFoldDB" id="A0A238VSW1"/>
<dbReference type="InterPro" id="IPR010982">
    <property type="entry name" value="Lambda_DNA-bd_dom_sf"/>
</dbReference>
<protein>
    <submittedName>
        <fullName evidence="5">Transcriptional regulator, LacI family</fullName>
    </submittedName>
</protein>
<dbReference type="SUPFAM" id="SSF47413">
    <property type="entry name" value="lambda repressor-like DNA-binding domains"/>
    <property type="match status" value="1"/>
</dbReference>
<keyword evidence="3" id="KW-0804">Transcription</keyword>
<dbReference type="Pfam" id="PF13377">
    <property type="entry name" value="Peripla_BP_3"/>
    <property type="match status" value="1"/>
</dbReference>
<accession>A0A238VSW1</accession>
<dbReference type="CDD" id="cd01392">
    <property type="entry name" value="HTH_LacI"/>
    <property type="match status" value="1"/>
</dbReference>
<keyword evidence="2" id="KW-0238">DNA-binding</keyword>
<dbReference type="OrthoDB" id="9768806at2"/>
<reference evidence="5 6" key="1">
    <citation type="submission" date="2017-06" db="EMBL/GenBank/DDBJ databases">
        <authorList>
            <person name="Kim H.J."/>
            <person name="Triplett B.A."/>
        </authorList>
    </citation>
    <scope>NUCLEOTIDE SEQUENCE [LARGE SCALE GENOMIC DNA]</scope>
    <source>
        <strain evidence="5 6">DSM 25597</strain>
    </source>
</reference>
<dbReference type="InterPro" id="IPR046335">
    <property type="entry name" value="LacI/GalR-like_sensor"/>
</dbReference>
<dbReference type="CDD" id="cd06267">
    <property type="entry name" value="PBP1_LacI_sugar_binding-like"/>
    <property type="match status" value="1"/>
</dbReference>
<evidence type="ECO:0000256" key="3">
    <source>
        <dbReference type="ARBA" id="ARBA00023163"/>
    </source>
</evidence>
<dbReference type="RefSeq" id="WP_089369678.1">
    <property type="nucleotide sequence ID" value="NZ_BMEP01000002.1"/>
</dbReference>
<dbReference type="PROSITE" id="PS50932">
    <property type="entry name" value="HTH_LACI_2"/>
    <property type="match status" value="1"/>
</dbReference>
<dbReference type="PANTHER" id="PTHR30146:SF109">
    <property type="entry name" value="HTH-TYPE TRANSCRIPTIONAL REGULATOR GALS"/>
    <property type="match status" value="1"/>
</dbReference>
<gene>
    <name evidence="5" type="ORF">SAMN06265376_101320</name>
</gene>
<organism evidence="5 6">
    <name type="scientific">Dokdonia pacifica</name>
    <dbReference type="NCBI Taxonomy" id="1627892"/>
    <lineage>
        <taxon>Bacteria</taxon>
        <taxon>Pseudomonadati</taxon>
        <taxon>Bacteroidota</taxon>
        <taxon>Flavobacteriia</taxon>
        <taxon>Flavobacteriales</taxon>
        <taxon>Flavobacteriaceae</taxon>
        <taxon>Dokdonia</taxon>
    </lineage>
</organism>
<dbReference type="GO" id="GO:0000976">
    <property type="term" value="F:transcription cis-regulatory region binding"/>
    <property type="evidence" value="ECO:0007669"/>
    <property type="project" value="TreeGrafter"/>
</dbReference>
<evidence type="ECO:0000259" key="4">
    <source>
        <dbReference type="PROSITE" id="PS50932"/>
    </source>
</evidence>
<evidence type="ECO:0000256" key="2">
    <source>
        <dbReference type="ARBA" id="ARBA00023125"/>
    </source>
</evidence>
<dbReference type="SMART" id="SM00354">
    <property type="entry name" value="HTH_LACI"/>
    <property type="match status" value="1"/>
</dbReference>
<dbReference type="PANTHER" id="PTHR30146">
    <property type="entry name" value="LACI-RELATED TRANSCRIPTIONAL REPRESSOR"/>
    <property type="match status" value="1"/>
</dbReference>
<dbReference type="Gene3D" id="1.10.260.40">
    <property type="entry name" value="lambda repressor-like DNA-binding domains"/>
    <property type="match status" value="1"/>
</dbReference>
<feature type="domain" description="HTH lacI-type" evidence="4">
    <location>
        <begin position="5"/>
        <end position="59"/>
    </location>
</feature>
<evidence type="ECO:0000313" key="6">
    <source>
        <dbReference type="Proteomes" id="UP000198379"/>
    </source>
</evidence>
<dbReference type="Pfam" id="PF00356">
    <property type="entry name" value="LacI"/>
    <property type="match status" value="1"/>
</dbReference>
<dbReference type="SUPFAM" id="SSF53822">
    <property type="entry name" value="Periplasmic binding protein-like I"/>
    <property type="match status" value="1"/>
</dbReference>
<evidence type="ECO:0000313" key="5">
    <source>
        <dbReference type="EMBL" id="SNR37422.1"/>
    </source>
</evidence>
<evidence type="ECO:0000256" key="1">
    <source>
        <dbReference type="ARBA" id="ARBA00023015"/>
    </source>
</evidence>
<dbReference type="Gene3D" id="3.40.50.2300">
    <property type="match status" value="2"/>
</dbReference>
<sequence>MKRKLTLKLIAKELDVSISTVSKALRDSAEISEDTRQKIKAFAKLYNYKPNNIALSLKNRKTRTIGIIIPQIVHHFFTKVIKGIEQMAREHNYNVIITLSNNDFDKEVLNMELLANGSTDGFIVSLANETLHKDDFRHVTEAIDQGMPVVMFDRIVDEIPCDKVLIDDREGAKMGVRHLLKTGCRKIAIITTKDYVTIGKLRTKGYIEALESYGVRVQKELILKLDNIDRCDDECSAKIKHFLKDNDIDAVFTVNEMFAVTAARHLNALGKNVPTDVSIVSFSDGELSKHLIPSLSTVSQHGELMGRKAAELLINKLERPEDEVEEYTTAYIDTTLIERESTKKIKN</sequence>
<name>A0A238VSW1_9FLAO</name>
<keyword evidence="6" id="KW-1185">Reference proteome</keyword>
<dbReference type="EMBL" id="FZNY01000001">
    <property type="protein sequence ID" value="SNR37422.1"/>
    <property type="molecule type" value="Genomic_DNA"/>
</dbReference>
<dbReference type="GO" id="GO:0003700">
    <property type="term" value="F:DNA-binding transcription factor activity"/>
    <property type="evidence" value="ECO:0007669"/>
    <property type="project" value="TreeGrafter"/>
</dbReference>
<dbReference type="InterPro" id="IPR028082">
    <property type="entry name" value="Peripla_BP_I"/>
</dbReference>
<dbReference type="Proteomes" id="UP000198379">
    <property type="component" value="Unassembled WGS sequence"/>
</dbReference>
<keyword evidence="1" id="KW-0805">Transcription regulation</keyword>